<dbReference type="InterPro" id="IPR042104">
    <property type="entry name" value="PKS_dehydratase_sf"/>
</dbReference>
<dbReference type="Gene3D" id="3.30.70.3290">
    <property type="match status" value="4"/>
</dbReference>
<evidence type="ECO:0000256" key="2">
    <source>
        <dbReference type="ARBA" id="ARBA00022450"/>
    </source>
</evidence>
<evidence type="ECO:0000313" key="18">
    <source>
        <dbReference type="EMBL" id="MCS7483509.1"/>
    </source>
</evidence>
<protein>
    <recommendedName>
        <fullName evidence="13">6-deoxyerythronolide-B synthase</fullName>
        <ecNumber evidence="13">2.3.1.94</ecNumber>
    </recommendedName>
</protein>
<dbReference type="GO" id="GO:0033068">
    <property type="term" value="P:macrolide biosynthetic process"/>
    <property type="evidence" value="ECO:0007669"/>
    <property type="project" value="UniProtKB-ARBA"/>
</dbReference>
<feature type="active site" description="Proton acceptor; for dehydratase activity" evidence="14">
    <location>
        <position position="937"/>
    </location>
</feature>
<evidence type="ECO:0000259" key="16">
    <source>
        <dbReference type="PROSITE" id="PS52004"/>
    </source>
</evidence>
<dbReference type="SUPFAM" id="SSF55048">
    <property type="entry name" value="Probable ACP-binding domain of malonyl-CoA ACP transacylase"/>
    <property type="match status" value="4"/>
</dbReference>
<dbReference type="InterPro" id="IPR016039">
    <property type="entry name" value="Thiolase-like"/>
</dbReference>
<feature type="domain" description="Carrier" evidence="15">
    <location>
        <begin position="1612"/>
        <end position="1687"/>
    </location>
</feature>
<dbReference type="InterPro" id="IPR049552">
    <property type="entry name" value="PKS_DH_N"/>
</dbReference>
<dbReference type="InterPro" id="IPR032821">
    <property type="entry name" value="PKS_assoc"/>
</dbReference>
<dbReference type="InterPro" id="IPR050091">
    <property type="entry name" value="PKS_NRPS_Biosynth_Enz"/>
</dbReference>
<dbReference type="Proteomes" id="UP001141259">
    <property type="component" value="Unassembled WGS sequence"/>
</dbReference>
<dbReference type="FunFam" id="3.40.47.10:FF:000019">
    <property type="entry name" value="Polyketide synthase type I"/>
    <property type="match status" value="4"/>
</dbReference>
<feature type="active site" description="Proton acceptor; for dehydratase activity" evidence="14">
    <location>
        <position position="6120"/>
    </location>
</feature>
<dbReference type="GO" id="GO:0004315">
    <property type="term" value="F:3-oxoacyl-[acyl-carrier-protein] synthase activity"/>
    <property type="evidence" value="ECO:0007669"/>
    <property type="project" value="InterPro"/>
</dbReference>
<feature type="active site" description="Proton donor; for dehydratase activity" evidence="14">
    <location>
        <position position="2794"/>
    </location>
</feature>
<keyword evidence="3" id="KW-0597">Phosphoprotein</keyword>
<gene>
    <name evidence="18" type="ORF">NZH93_42275</name>
</gene>
<dbReference type="SMART" id="SM00826">
    <property type="entry name" value="PKS_DH"/>
    <property type="match status" value="3"/>
</dbReference>
<dbReference type="Pfam" id="PF22621">
    <property type="entry name" value="CurL-like_PKS_C"/>
    <property type="match status" value="1"/>
</dbReference>
<dbReference type="SMART" id="SM01294">
    <property type="entry name" value="PKS_PP_betabranch"/>
    <property type="match status" value="4"/>
</dbReference>
<dbReference type="GO" id="GO:0016491">
    <property type="term" value="F:oxidoreductase activity"/>
    <property type="evidence" value="ECO:0007669"/>
    <property type="project" value="InterPro"/>
</dbReference>
<evidence type="ECO:0000256" key="5">
    <source>
        <dbReference type="ARBA" id="ARBA00022737"/>
    </source>
</evidence>
<keyword evidence="7" id="KW-0511">Multifunctional enzyme</keyword>
<dbReference type="Pfam" id="PF21089">
    <property type="entry name" value="PKS_DH_N"/>
    <property type="match status" value="3"/>
</dbReference>
<dbReference type="Gene3D" id="6.10.140.1830">
    <property type="match status" value="1"/>
</dbReference>
<dbReference type="InterPro" id="IPR016035">
    <property type="entry name" value="Acyl_Trfase/lysoPLipase"/>
</dbReference>
<dbReference type="InterPro" id="IPR016036">
    <property type="entry name" value="Malonyl_transacylase_ACP-bd"/>
</dbReference>
<evidence type="ECO:0000256" key="12">
    <source>
        <dbReference type="ARBA" id="ARBA00063272"/>
    </source>
</evidence>
<dbReference type="Pfam" id="PF08240">
    <property type="entry name" value="ADH_N"/>
    <property type="match status" value="1"/>
</dbReference>
<proteinExistence type="predicted"/>
<comment type="catalytic activity">
    <reaction evidence="9">
        <text>6 (S)-methylmalonyl-CoA + propanoyl-CoA + 6 NADPH + 12 H(+) = 6-deoxyerythronolide B + 6 CO2 + 6 NADP(+) + 7 CoA + H2O</text>
        <dbReference type="Rhea" id="RHEA:23068"/>
        <dbReference type="ChEBI" id="CHEBI:15377"/>
        <dbReference type="ChEBI" id="CHEBI:15378"/>
        <dbReference type="ChEBI" id="CHEBI:16089"/>
        <dbReference type="ChEBI" id="CHEBI:16526"/>
        <dbReference type="ChEBI" id="CHEBI:57287"/>
        <dbReference type="ChEBI" id="CHEBI:57327"/>
        <dbReference type="ChEBI" id="CHEBI:57392"/>
        <dbReference type="ChEBI" id="CHEBI:57783"/>
        <dbReference type="ChEBI" id="CHEBI:58349"/>
        <dbReference type="EC" id="2.3.1.94"/>
    </reaction>
</comment>
<evidence type="ECO:0000256" key="3">
    <source>
        <dbReference type="ARBA" id="ARBA00022553"/>
    </source>
</evidence>
<dbReference type="SMART" id="SM00827">
    <property type="entry name" value="PKS_AT"/>
    <property type="match status" value="4"/>
</dbReference>
<dbReference type="FunFam" id="3.40.366.10:FF:000002">
    <property type="entry name" value="Probable polyketide synthase 2"/>
    <property type="match status" value="3"/>
</dbReference>
<dbReference type="Pfam" id="PF18369">
    <property type="entry name" value="PKS_DE"/>
    <property type="match status" value="1"/>
</dbReference>
<accession>A0A9X3A567</accession>
<evidence type="ECO:0000256" key="13">
    <source>
        <dbReference type="ARBA" id="ARBA00066981"/>
    </source>
</evidence>
<dbReference type="RefSeq" id="WP_259628966.1">
    <property type="nucleotide sequence ID" value="NZ_JANYMP010000033.1"/>
</dbReference>
<dbReference type="Pfam" id="PF13602">
    <property type="entry name" value="ADH_zinc_N_2"/>
    <property type="match status" value="1"/>
</dbReference>
<dbReference type="Gene3D" id="3.40.50.11460">
    <property type="match status" value="1"/>
</dbReference>
<dbReference type="CDD" id="cd08952">
    <property type="entry name" value="KR_1_SDR_x"/>
    <property type="match status" value="1"/>
</dbReference>
<dbReference type="Gene3D" id="3.90.180.10">
    <property type="entry name" value="Medium-chain alcohol dehydrogenases, catalytic domain"/>
    <property type="match status" value="1"/>
</dbReference>
<dbReference type="InterPro" id="IPR041618">
    <property type="entry name" value="PKS_DE"/>
</dbReference>
<dbReference type="SMART" id="SM00822">
    <property type="entry name" value="PKS_KR"/>
    <property type="match status" value="4"/>
</dbReference>
<dbReference type="NCBIfam" id="NF045894">
    <property type="entry name" value="PKS_plus_SDR"/>
    <property type="match status" value="1"/>
</dbReference>
<dbReference type="InterPro" id="IPR013154">
    <property type="entry name" value="ADH-like_N"/>
</dbReference>
<feature type="domain" description="PKS/mFAS DH" evidence="17">
    <location>
        <begin position="2596"/>
        <end position="2872"/>
    </location>
</feature>
<comment type="pathway">
    <text evidence="11">Antibiotic biosynthesis; erythromycin biosynthesis.</text>
</comment>
<evidence type="ECO:0000313" key="19">
    <source>
        <dbReference type="Proteomes" id="UP001141259"/>
    </source>
</evidence>
<dbReference type="CDD" id="cd05195">
    <property type="entry name" value="enoyl_red"/>
    <property type="match status" value="1"/>
</dbReference>
<dbReference type="GO" id="GO:0004312">
    <property type="term" value="F:fatty acid synthase activity"/>
    <property type="evidence" value="ECO:0007669"/>
    <property type="project" value="TreeGrafter"/>
</dbReference>
<dbReference type="InterPro" id="IPR020843">
    <property type="entry name" value="ER"/>
</dbReference>
<evidence type="ECO:0000256" key="6">
    <source>
        <dbReference type="ARBA" id="ARBA00023194"/>
    </source>
</evidence>
<dbReference type="Gene3D" id="1.10.1200.10">
    <property type="entry name" value="ACP-like"/>
    <property type="match status" value="4"/>
</dbReference>
<feature type="domain" description="PKS/mFAS DH" evidence="17">
    <location>
        <begin position="905"/>
        <end position="1173"/>
    </location>
</feature>
<keyword evidence="4" id="KW-0808">Transferase</keyword>
<keyword evidence="19" id="KW-1185">Reference proteome</keyword>
<dbReference type="SUPFAM" id="SSF50129">
    <property type="entry name" value="GroES-like"/>
    <property type="match status" value="1"/>
</dbReference>
<feature type="region of interest" description="C-terminal hotdog fold" evidence="14">
    <location>
        <begin position="1038"/>
        <end position="1173"/>
    </location>
</feature>
<feature type="domain" description="Ketosynthase family 3 (KS3)" evidence="16">
    <location>
        <begin position="3727"/>
        <end position="4151"/>
    </location>
</feature>
<dbReference type="EC" id="2.3.1.94" evidence="13"/>
<dbReference type="Pfam" id="PF08659">
    <property type="entry name" value="KR"/>
    <property type="match status" value="4"/>
</dbReference>
<dbReference type="Pfam" id="PF00698">
    <property type="entry name" value="Acyl_transf_1"/>
    <property type="match status" value="4"/>
</dbReference>
<dbReference type="Pfam" id="PF08990">
    <property type="entry name" value="Docking"/>
    <property type="match status" value="1"/>
</dbReference>
<feature type="domain" description="Ketosynthase family 3 (KS3)" evidence="16">
    <location>
        <begin position="32"/>
        <end position="441"/>
    </location>
</feature>
<dbReference type="Gene3D" id="3.40.47.10">
    <property type="match status" value="4"/>
</dbReference>
<dbReference type="PROSITE" id="PS52004">
    <property type="entry name" value="KS3_2"/>
    <property type="match status" value="4"/>
</dbReference>
<evidence type="ECO:0000259" key="17">
    <source>
        <dbReference type="PROSITE" id="PS52019"/>
    </source>
</evidence>
<evidence type="ECO:0000256" key="1">
    <source>
        <dbReference type="ARBA" id="ARBA00001957"/>
    </source>
</evidence>
<dbReference type="CDD" id="cd08956">
    <property type="entry name" value="KR_3_FAS_SDR_x"/>
    <property type="match status" value="3"/>
</dbReference>
<dbReference type="InterPro" id="IPR020841">
    <property type="entry name" value="PKS_Beta-ketoAc_synthase_dom"/>
</dbReference>
<feature type="region of interest" description="C-terminal hotdog fold" evidence="14">
    <location>
        <begin position="6226"/>
        <end position="6361"/>
    </location>
</feature>
<dbReference type="InterPro" id="IPR020807">
    <property type="entry name" value="PKS_DH"/>
</dbReference>
<feature type="region of interest" description="N-terminal hotdog fold" evidence="14">
    <location>
        <begin position="6088"/>
        <end position="6210"/>
    </location>
</feature>
<feature type="domain" description="Ketosynthase family 3 (KS3)" evidence="16">
    <location>
        <begin position="5214"/>
        <end position="5637"/>
    </location>
</feature>
<dbReference type="Pfam" id="PF14765">
    <property type="entry name" value="PS-DH"/>
    <property type="match status" value="3"/>
</dbReference>
<dbReference type="PROSITE" id="PS01162">
    <property type="entry name" value="QOR_ZETA_CRYSTAL"/>
    <property type="match status" value="1"/>
</dbReference>
<sequence length="6945" mass="721449">MNETKLRDYLKRVTADLQRTKARLKEVEEGGGEPIAIVAMGCRYPGGVTSPEELWDLVAGEVDAITPFPAERGWDIQGTGAFVDDVAGFDADLFGISPHEALAMDPQQRLLLETAWEVFERAGIDPTSLKTSKTGVFAGVQYQDYASRPLAVSDEVRPYLGQGSSDNIVSGRVAYAFGLEGPAVSIDTACSSSLVGIHLAGQSLRSGECDLALAGGVMVMSTDAAFAEMAVQGGLAADGRCKSFSSGADGTGWGEGVGLLLLERLSDARRHGHPVLAVIRGSAVNQDGASSRLTAPNGPAQQRLIRTALAGAGLAPSEVDVVEAHGTGTPLGDPIEAQALIATYGQERDRPLLLGSLKSNIAHTQAAAGVGGVIKMVLAMRAGIVPATLHVDEPTPAVDWSDGTVRLVTSAEEWPDTGRPRRSAVSSFGVSGTNSHVILEQAPDDEVAPVDGVSGSPVAWVLSGRTEAALRGQAGRLAEFLADQADVRPVDVAHSLATTRAALEHRAVVVGSDRAELLAKLTDLAADSPSADAVRGVTAGDAPDVLFAFPGQGTQWAGMAVELLDTTPVFRDRLLECADALAPHVDWSPVDVLRGEGPGLERVDVVQPVLFAVMVSLAALWESAGITPAAVIGHSQGEIAAAVVAGALSLEDGARVVALRSQALRALSGAGGMMSVALPAAELRLTGDLSLAAVNGPSSVVVSGDPAALVALRDDLHGRDVRATILPVDYASHSAHVERIEQDLLSALDGVSPVSSDIAFYSSVTGGLLDTAGLDAAYWYRNLRRTVEFEQATRAALADGHGVVLEVGPHPVLTNAVQETAYTAGSTVVALGSLRRDDGGPTRVLTTLGELHAAGVVVDWTAVNAPNTPRVVPLPTYAFQRKHYWLETATTTGDLRAAGLGTPDHPLLGAVVSVADGDGVLFTGRLSRRTHPWLADHAVGDAVLLPGAALLELAIRAGDQVGCGRVEELTLEAPLLLPDDGPVTIQVAVGTPDEQGRRPLTVFGRTGDDDWTRHAGGVLAPTPAPAPATATAWPPAGAEPIDVSTLYDDFAGVGFHYGPAFQGLRAAWRLGAEVFAEVELPEDHRGTATAYGLHPLLLDASLHASGAGTTPAGWLPFSWSGVTLHASGAAALRMRLTPAGPYGFALEARDAAGAPVLTVDSLLLRPTPAGGLKTGRDPVRDALFRLDWVRQPGTAPAADWAEFPDVAPVVVARIGRPDSTDIAAATHEAVESVLELVQAWLADQRFRDSRLVVVTHRAVAAHDDEDVLDLPAAAARGLVRSAQSEHPDRFGLLDLDDDTALALGLGALGPDEDQVAVRGGEVLVPRLTRTPAGTRAAWDPEGTVLITGGTGVLGGLVARHLVVEHGVRHLVLVGRGGGAADLVAELAEHGATATAVACDVTDRDALAVLIAEHPPTAVVHAAGVLDDGVVTSLTADRLGPVLRPKVDALAHLHELTRDLDLSAFVLFSSGAGVLGGAGQGAYAAANAFVDAFAQHRRARGLPAVSVAWGLWATRTGLTGHLDDADLRRIAASGLPALPTDLGLALFDAVLDGPAFVAAMPVDVAALRDQPVAPVLRALVRTPVRRPLAALAGDSASGLVRELSALPVDGRVRRLTETLRGHVAAVLGHGSADDVDARRAFRDLGFDSLAAVALRNRLVAATGLRLPATLVFDHPSPAELAVHLLERLFEDSADFPAGPTTVVPISPVAAVDGDPIVVVAMSCRLPGGADTPERLWGLLSGETDAVTEFPRDRGWDVDGLYHPDPDHPGTTYTREGGFLVDPADFDPAFFGISPREAMATDPQHRLLLEVAWEAFERGGIDPDSLRGTDTGVFAGVMSNDYTLRLDTIPEEAVDFVGLGNSPSVLSGRVSYTFGFQGPAITVDTACSSSLVAIHLAAQSLRNGECSLAVAGGVTVMSTPLLFVDSSRTRGLAPNGRSKSFAAAADGVGMAEGAGVVLLERLSDAVRRGHPVLAVLRGSAVNQDGASNGLAAPNGAAQRRVIQQALAASGLSAGDVDAVEAHGTGTRLGDPIEASALLATYGRGRTGDPLWLGSVKSNIGHAQAAAGVAGVIKMVLALQHATLPRTLHVDAPTPEVDWASGSVELLTEARDWSPNGRPRRAGVSSFGVSGTNAHVIIEEFPEPARVPSAAPDLLAFPLSARTPDALLAQADALRQHVEQHPDLVPADVAFTLTTGRALFAHRAVVVGADRDDLLRGLAEVTDHGPAAAAGKPVFVFPGQGSEWVGMGRDLAAAHPVFAARLRECDAAFRPHTGWSVLDVLDEVEGAPKLDHTTVVQPVLFSVMVSLAALWRSCGVEPAAVVGHSQGEVAAAVVAGALPLADAARMLVLRSTLLAAELVGKGVIAVVALPAERVRADLAPWGDRVVVSGVNGPTATSVSGETEAVTALVAGWKAAGERARVVPASGATHSPQVEPVRGPLLNALSALRPADGDVRFYSTVTTEPTPGTALDADYWFENARRPVDFVGTVRRVLADGHDLFIECSPHPALVSALVEIAEDAGGDAVAVGSLRRDDGGADRILKSLAELHVRRGPVDWTRLLTGGRHVELPTYPFQRRRYWLESARTSGDVRSVGQATADHPLLGAVLALAEQDGLLLTGRLSTGTHGWLADHALGGTVLLPGTAFLELAVRAGDQVGCGRIDELVLEAPLLLPERGGMAVQVVAGAPDDTGARTVHVHARPDDASDDLPWTRYASGVLVPDEPTPAVPFGAWPPPGAEPVDVAAHYARAEGTDHAYGPAFRGLRAAWRSGGEVFAEVALPDGLVGEAGEFGLHPALLDAAVQATAFGDFFDGDDRFRLPFSWSGVSLHAAGATVLRVRVRAAGSEAVSIEAVDESGAPVVSVDSLVARPFSADQLAVGGSVVRDSLFRVEWSPVAVEDTRSVVVVGAGLVVPGVRRCADLDEVVEVPEVVLLAPTTGDLRDQLGRVLGAVRAWLADDRFAASRLVVVTRRAVATAEGADVDVDQAPLWGLVRSAQSEHPGRFGLLDVDSAEVPAAVAGSAEPQVALRGGTALVPRLVRATAGGRLVPPGQRRSWRVEHTGRGTLESLAVTAQPEVPPGEGEVRISVRAAGVNFRDALNALGMMPAEAAGPLGVEGSGVVVETGPGVTDLAPGDRVFGIFHAYGTTGVVDRRLVAPMPEHWSFEQAATVPAVFLTAYYGLVDVAGLRAGESVLVHAAAGGVGMAAVQLARHLGAEVYGTASPAKWTATGLDETRLASSRTLEFEPRFLDATAGRGVDVVLNALAGDFVDASLRLLPRGGRFVELGMTDVRDAAEVAQTHPGVRYRGFGLSEAGPERTQEMLRDLLALFESGALRPLPLRTWDITRLLEALRHIGQAKHVGKVAVRLPRPWDPEGSVLVTGATGALAGLVARHLVAERGVRHLVLLSRTATAATELRDDLVALGADVVLADCDVADRDALARVLAAVERPLTAVVHTAAVLDDGLIDDLTPERLDVALRAKADGARHLHDLTAHLDLAAFVLFSSGASVFGSPGQANYAAANAFLDGLAQHRRARGLPARSIAWGLWRDSGGASGLDRMHRSGVGALSTADALALFDAELDEALVVAVALDTSGRAEADVPPLLRGLVTAKRRRSTGAAASDLPAFARKLAALTTPEADRLLTDLVRTTVAVVLGHPSADTVPADTAFRDLGVDSLTAVELRNRLATATGLRLPATLVFDHPSAIRLATHLRTTALGAAERVTTPVAPVVTGDDPVVIVGMGCRFPGGVSTPAELWDLLRAGADAVGPPPADRGWDLAALYAGSDLVADHQVAEGAFLADAAGFDADFFGISPREALAMDPQQRLLLETSWEALERAGIDPAGLRGSSTGVFIGLSSHDYLMLVARSDEAAAGFVATGNSGSVASGRISYALGFEGPAVTVDTACSSSLVAIHLAAQALRNGECTLAVAGGSTVLAAPDGLLEFGQKGGLAADGRSKAFSDRADGFGVAEGVGVVLLQRLSDARRLGHQVLAVVRGSAVNQDGASNGLTAPNGPSQERVIRQALAASGLSASDVDAVEAHGTGTRLGDPIEAGALLATYGQDRVGDPLWLGSVKSNIGHTQAAAGVAGVLKVVLALRHGELPRTLHVDEPSSEVDWSAGAVSLLAEPVAWPRTDRPRRAGVSSFGISGTNAHVIIEEPPAADEPAAVTGVLPWVLSARSAYGLRAQARNLADWSGDASTADIGLSLAAGRTAFAHRAVVVGRDRDELLAGIESIAAGGLGTGVVSGTARTDGRVVFVFPGQGSQWVGMGVELLETSAVFAERMAECEQALSPFVDWSLREALADEALLLRVDVVQPVLWAVMVSLAGVWRSVGVEPSVVVGHSQGEIAAAVVAGALSLEDGARVVALRSKAIGRLAGRGGMVSVSASVAEVEALLAEGVSIAAVNGPTSVVVSGETAALDEFVARCGSARVRRIAVDYASHSVMVEEIRDELADLLRDVAPRVPTVAWRSTVTGDWVRDATADGDYWYRNLREQVRLDHVVQSLVGDGFGVFVEPSPHPVLVSGIEETAFGLGREVAVTGTLRRDEGGRDRLLEAAARAWAHGVAVDWTSVFGGLGRRVELPTYPFEHKHFWLRTTPVADPVDDAFWHAVDREDLDALTDTLDTSADTFAPALKALSTWRRRTRQSSIVDGWRYREAWRPLPARPTAPVTGTWLVVVPAGVDASWTLDAFDTPVVVEVDGFPDRAALAGLLTIAADEPVAGVLSLLAFTDGHHPEHPALPSGLALTTLLLQALLDAGVEGPLWTVTRNAVAQGSEDVDPAAAAVWGIGRVAALEHPRSWGGLVDVPADCAPALLAQALTAGDEDQVAVRERGVLVRRLVRASATSTKRRTWRPTGTVLVTGGTGAVGPHVVRWLAAVGAVHVVLPSRRGTELDLDLPGVRLTAAVCDVADPVAVAALVRRLADEGTPVRAVVHAAAAMELGSLATTPLGDLARVFDAKARGAEHLAAALADTDLDAFVLFSSIAGVWGSGDHGAYAAANAYLDAFAQHRRARGLAATSIAWGVWDSPGFTDDLVLPGGLDLARLRGRGLPFLDPEVAVSALRRCLDDDETVLAVADVDWSRFADVFTSARPAPLFAEIPEVSAEDPAPPVGESDLVRRLAGVSTAEADRVLHDLVRAQAAEVLGHVDGDLDPSRAFRDLGFESLTAVDLRNRLAALTGLRLPAAVVFDYPTVHELARHLRELLLGEQGATEEQAAPIAVDEPIAIVGISGRFPGGVRTPDDLWAVLAEGRDVITDWPTDRGWALDGLHDPEPAVPGKSSTNRGGFLRDAGDFDADFFGISPREALAMDPQQRLLLETSWEVIESAGIDPASCRGTRTGVFVGCAVNGYTPRPGSDEVDSHSVTGGSGSVASGRVSYALGLEGPAMTIDTACSSSLVAIHLAAQSLRGGECTLALAGGVTIMANPAGFVGFSQTRGLAPDGVCKPFASAADGMSMSEGVGMVLLERLSDAQRLGHRVLAVVRGSAVNSDGASNGLTAPSGLAQRRVIGQALAAAGLSADDVDAVEAHGTGTTLGDPIEADALLAAYGRDRAGDPLWLGSVKSNIGHAQLAAGVAGVLKVVLSLKHGVLPRTLHVDEPTSEVDWSAGAVSLLTEPVAWPRSGRPRRAGVSAFGISGTNAHLIIEEAPAVEEEPAAPVPAVVPWVLSAKTAPALRAQAARLAALDDADPAGVGLALAGRTAFAHRAVVVGGDLPAGIESIAAGGLGAGVVSGSVKSDGRVVFVFPGQGSQWVGMGVELLASSPVFAERMGECEEALRPFVDWSLREALADEALLLRVDVVQPVLWAVMVSLAAVWRSAGVEPSAVVGHSQGEIAAAVVAGALSLEDGARVVALRSKAIGKLAGRGGMVSVAAPLAEVEALLGDGVSIAAVNGPTSVVVSGETAALEEFVARCGSTRVRRIAVDYASHSAVVEEIRDELADLLRDVEPLVPGVPWRSTVSGDWVRDAVADGDYWFRNLRERVRLADAVDALIGDGYGVFVEPSPHPVLVPGIEETAFGLGREVAVTGTLRRDEGGLARVLESFARAWVGGVAVAWTRLSGGTRIDLPTYPFQHERYWPDGPTTTTGDVSGAGLVDLAHPLLGAGVSLAGGDSHLVTARLSLAAQPWLADHVLLGAAVVPGAALAEIAIRVGDQVGCPHVEELTLQAPVVVPESGGLTLQVQVDEPALDGTRQARIYSRTGHDGPWQPHATCVLSAAEPPLPDGFRALEGQWPPAGASTVDTGRLYDDFAAAGYDYGPLFRGLTAAWRRGDEVFAEVTLPGEHGTFGIHPALLDAALHASWLDAAGSGGTAVSMPFSWTGLRLHSAAATTVRVRLTPSDGGGTQVLLADPTGAPVASVDSLVARPLPDSRSTSVQDALFVLDWPEVAPAQASPEPVVARFDPADTDVRAAVLRALDVVRARLERDETEERPLVVVTRRAVGLDDEDVLDLAGAAVWGLVRTAQAEHPGRFVLADTDGLPASKAALAAAVATGEPQFALRDGKVRVPRLARAGGAVDTEPPWLPDGTVLVTGAAGVLGGAVSRHLVTACGVRSLLLVGRRGAPDGLVDDLVALGAEVTFAACDVADRQALADVLAAVPDDRPLAGVVHCAGVTDDAPVTDLTADQLDAVLRPKVDGALNLHELTAHLPLPVFALFSSASGTTGSLGQAGYTAANAFLDALARRRRAGGQPAQSLGWGLWTRRGAMTGGLGEAQVARGHRDGVGELSDAEGLALFDAALARPERALLLPLRIDLRGVRPGDEPPLLRGLVTGRRTRRTASAATPTDGGADLRRRLAALDAEGRELLLDELVRTQVAAVLGHTGPSAVDPDRAFGETGFDSITAVELRNRLGAVTGLRLPPTLVFDHPTPAAVAAHLAVRLAPAAPVAVAEPVVTVGDGEVRDLLRTIPVERLRAAGLLDGLLRLAEPVSDTAPRDLSEMDADELVRMAMGGSGLPDDE</sequence>
<keyword evidence="6" id="KW-0045">Antibiotic biosynthesis</keyword>
<dbReference type="Gene3D" id="3.40.366.10">
    <property type="entry name" value="Malonyl-Coenzyme A Acyl Carrier Protein, domain 2"/>
    <property type="match status" value="4"/>
</dbReference>
<evidence type="ECO:0000256" key="11">
    <source>
        <dbReference type="ARBA" id="ARBA00060622"/>
    </source>
</evidence>
<dbReference type="InterPro" id="IPR020806">
    <property type="entry name" value="PKS_PP-bd"/>
</dbReference>
<evidence type="ECO:0000256" key="14">
    <source>
        <dbReference type="PROSITE-ProRule" id="PRU01363"/>
    </source>
</evidence>
<dbReference type="Gene3D" id="3.40.50.720">
    <property type="entry name" value="NAD(P)-binding Rossmann-like Domain"/>
    <property type="match status" value="4"/>
</dbReference>
<dbReference type="SMART" id="SM00825">
    <property type="entry name" value="PKS_KS"/>
    <property type="match status" value="4"/>
</dbReference>
<dbReference type="GO" id="GO:0047879">
    <property type="term" value="F:erythronolide synthase activity"/>
    <property type="evidence" value="ECO:0007669"/>
    <property type="project" value="UniProtKB-EC"/>
</dbReference>
<comment type="function">
    <text evidence="10">Involved in the biosynthesis of antibiotic erythromycin via the biosynthesis of its aglycone precursor, 6-deoxyerythronolide B (6-dEB).</text>
</comment>
<feature type="region of interest" description="N-terminal hotdog fold" evidence="14">
    <location>
        <begin position="2596"/>
        <end position="2721"/>
    </location>
</feature>
<keyword evidence="5" id="KW-0677">Repeat</keyword>
<dbReference type="PROSITE" id="PS52019">
    <property type="entry name" value="PKS_MFAS_DH"/>
    <property type="match status" value="3"/>
</dbReference>
<dbReference type="InterPro" id="IPR018201">
    <property type="entry name" value="Ketoacyl_synth_AS"/>
</dbReference>
<feature type="region of interest" description="N-terminal hotdog fold" evidence="14">
    <location>
        <begin position="905"/>
        <end position="1026"/>
    </location>
</feature>
<dbReference type="InterPro" id="IPR036736">
    <property type="entry name" value="ACP-like_sf"/>
</dbReference>
<dbReference type="InterPro" id="IPR036291">
    <property type="entry name" value="NAD(P)-bd_dom_sf"/>
</dbReference>
<dbReference type="GO" id="GO:0031177">
    <property type="term" value="F:phosphopantetheine binding"/>
    <property type="evidence" value="ECO:0007669"/>
    <property type="project" value="InterPro"/>
</dbReference>
<name>A0A9X3A567_9PSEU</name>
<dbReference type="SMART" id="SM00823">
    <property type="entry name" value="PKS_PP"/>
    <property type="match status" value="4"/>
</dbReference>
<dbReference type="EMBL" id="JANYMP010000033">
    <property type="protein sequence ID" value="MCS7483509.1"/>
    <property type="molecule type" value="Genomic_DNA"/>
</dbReference>
<feature type="domain" description="PKS/mFAS DH" evidence="17">
    <location>
        <begin position="6088"/>
        <end position="6361"/>
    </location>
</feature>
<dbReference type="Pfam" id="PF00109">
    <property type="entry name" value="ketoacyl-synt"/>
    <property type="match status" value="4"/>
</dbReference>
<dbReference type="InterPro" id="IPR055123">
    <property type="entry name" value="SpnB-like_Rossmann"/>
</dbReference>
<feature type="active site" description="Proton acceptor; for dehydratase activity" evidence="14">
    <location>
        <position position="2628"/>
    </location>
</feature>
<dbReference type="Gene3D" id="3.10.129.110">
    <property type="entry name" value="Polyketide synthase dehydratase"/>
    <property type="match status" value="3"/>
</dbReference>
<dbReference type="InterPro" id="IPR036299">
    <property type="entry name" value="Polyketide_synth_docking_sf"/>
</dbReference>
<dbReference type="InterPro" id="IPR057326">
    <property type="entry name" value="KR_dom"/>
</dbReference>
<dbReference type="GO" id="GO:0006633">
    <property type="term" value="P:fatty acid biosynthetic process"/>
    <property type="evidence" value="ECO:0007669"/>
    <property type="project" value="InterPro"/>
</dbReference>
<dbReference type="InterPro" id="IPR049551">
    <property type="entry name" value="PKS_DH_C"/>
</dbReference>
<evidence type="ECO:0000256" key="9">
    <source>
        <dbReference type="ARBA" id="ARBA00052442"/>
    </source>
</evidence>
<organism evidence="18 19">
    <name type="scientific">Umezawaea endophytica</name>
    <dbReference type="NCBI Taxonomy" id="1654476"/>
    <lineage>
        <taxon>Bacteria</taxon>
        <taxon>Bacillati</taxon>
        <taxon>Actinomycetota</taxon>
        <taxon>Actinomycetes</taxon>
        <taxon>Pseudonocardiales</taxon>
        <taxon>Pseudonocardiaceae</taxon>
        <taxon>Umezawaea</taxon>
    </lineage>
</organism>
<dbReference type="CDD" id="cd00833">
    <property type="entry name" value="PKS"/>
    <property type="match status" value="4"/>
</dbReference>
<dbReference type="GO" id="GO:0008270">
    <property type="term" value="F:zinc ion binding"/>
    <property type="evidence" value="ECO:0007669"/>
    <property type="project" value="InterPro"/>
</dbReference>
<comment type="caution">
    <text evidence="18">The sequence shown here is derived from an EMBL/GenBank/DDBJ whole genome shotgun (WGS) entry which is preliminary data.</text>
</comment>
<dbReference type="SMART" id="SM00829">
    <property type="entry name" value="PKS_ER"/>
    <property type="match status" value="1"/>
</dbReference>
<dbReference type="SUPFAM" id="SSF53901">
    <property type="entry name" value="Thiolase-like"/>
    <property type="match status" value="4"/>
</dbReference>
<dbReference type="SUPFAM" id="SSF51735">
    <property type="entry name" value="NAD(P)-binding Rossmann-fold domains"/>
    <property type="match status" value="9"/>
</dbReference>
<dbReference type="PROSITE" id="PS50075">
    <property type="entry name" value="CARRIER"/>
    <property type="match status" value="4"/>
</dbReference>
<dbReference type="PROSITE" id="PS00012">
    <property type="entry name" value="PHOSPHOPANTETHEINE"/>
    <property type="match status" value="4"/>
</dbReference>
<feature type="region of interest" description="C-terminal hotdog fold" evidence="14">
    <location>
        <begin position="2733"/>
        <end position="2872"/>
    </location>
</feature>
<feature type="active site" description="Proton donor; for dehydratase activity" evidence="14">
    <location>
        <position position="1099"/>
    </location>
</feature>
<evidence type="ECO:0000256" key="4">
    <source>
        <dbReference type="ARBA" id="ARBA00022679"/>
    </source>
</evidence>
<dbReference type="InterPro" id="IPR006162">
    <property type="entry name" value="Ppantetheine_attach_site"/>
</dbReference>
<dbReference type="InterPro" id="IPR011032">
    <property type="entry name" value="GroES-like_sf"/>
</dbReference>
<dbReference type="Pfam" id="PF22953">
    <property type="entry name" value="SpnB_Rossmann"/>
    <property type="match status" value="3"/>
</dbReference>
<dbReference type="InterPro" id="IPR002364">
    <property type="entry name" value="Quin_OxRdtase/zeta-crystal_CS"/>
</dbReference>
<feature type="domain" description="Carrier" evidence="15">
    <location>
        <begin position="3634"/>
        <end position="3709"/>
    </location>
</feature>
<dbReference type="PROSITE" id="PS00606">
    <property type="entry name" value="KS3_1"/>
    <property type="match status" value="4"/>
</dbReference>
<feature type="domain" description="Carrier" evidence="15">
    <location>
        <begin position="6792"/>
        <end position="6867"/>
    </location>
</feature>
<dbReference type="Pfam" id="PF00550">
    <property type="entry name" value="PP-binding"/>
    <property type="match status" value="4"/>
</dbReference>
<dbReference type="InterPro" id="IPR015083">
    <property type="entry name" value="NorB/c/GfsB-D-like_docking"/>
</dbReference>
<dbReference type="Pfam" id="PF02801">
    <property type="entry name" value="Ketoacyl-synt_C"/>
    <property type="match status" value="4"/>
</dbReference>
<dbReference type="FunFam" id="1.10.1200.10:FF:000007">
    <property type="entry name" value="Probable polyketide synthase pks17"/>
    <property type="match status" value="4"/>
</dbReference>
<dbReference type="InterPro" id="IPR014043">
    <property type="entry name" value="Acyl_transferase_dom"/>
</dbReference>
<dbReference type="SUPFAM" id="SSF101173">
    <property type="entry name" value="Docking domain B of the erythromycin polyketide synthase (DEBS)"/>
    <property type="match status" value="1"/>
</dbReference>
<dbReference type="InterPro" id="IPR013968">
    <property type="entry name" value="PKS_KR"/>
</dbReference>
<dbReference type="InterPro" id="IPR009081">
    <property type="entry name" value="PP-bd_ACP"/>
</dbReference>
<dbReference type="InterPro" id="IPR014030">
    <property type="entry name" value="Ketoacyl_synth_N"/>
</dbReference>
<dbReference type="Pfam" id="PF16197">
    <property type="entry name" value="KAsynt_C_assoc"/>
    <property type="match status" value="3"/>
</dbReference>
<keyword evidence="8" id="KW-0012">Acyltransferase</keyword>
<feature type="active site" description="Proton donor; for dehydratase activity" evidence="14">
    <location>
        <position position="6283"/>
    </location>
</feature>
<evidence type="ECO:0000256" key="8">
    <source>
        <dbReference type="ARBA" id="ARBA00023315"/>
    </source>
</evidence>
<evidence type="ECO:0000256" key="7">
    <source>
        <dbReference type="ARBA" id="ARBA00023268"/>
    </source>
</evidence>
<reference evidence="18" key="1">
    <citation type="submission" date="2022-08" db="EMBL/GenBank/DDBJ databases">
        <authorList>
            <person name="Tistechok S."/>
            <person name="Samborskyy M."/>
            <person name="Roman I."/>
        </authorList>
    </citation>
    <scope>NUCLEOTIDE SEQUENCE</scope>
    <source>
        <strain evidence="18">DSM 103496</strain>
    </source>
</reference>
<dbReference type="InterPro" id="IPR049900">
    <property type="entry name" value="PKS_mFAS_DH"/>
</dbReference>
<feature type="domain" description="Carrier" evidence="15">
    <location>
        <begin position="5120"/>
        <end position="5197"/>
    </location>
</feature>
<evidence type="ECO:0000256" key="10">
    <source>
        <dbReference type="ARBA" id="ARBA00060158"/>
    </source>
</evidence>
<feature type="domain" description="Ketosynthase family 3 (KS3)" evidence="16">
    <location>
        <begin position="1712"/>
        <end position="2137"/>
    </location>
</feature>
<dbReference type="InterPro" id="IPR014031">
    <property type="entry name" value="Ketoacyl_synth_C"/>
</dbReference>
<comment type="subunit">
    <text evidence="12">Homodimer. Erythronolide synthase is composed of EryAI, EryAII and EryAIII multimodular (2 modules) polypeptides each coding for a functional synthase subunit which participates in 2 of the six FAS-like elongation steps required for formation of the polyketide. Module 1, 2, 3, 4, 5, and 6 participating in biosynthesis steps 1, 2, 3, 4, 5, and 6, respectively.</text>
</comment>
<evidence type="ECO:0000259" key="15">
    <source>
        <dbReference type="PROSITE" id="PS50075"/>
    </source>
</evidence>
<dbReference type="PANTHER" id="PTHR43775:SF51">
    <property type="entry name" value="INACTIVE PHENOLPHTHIOCEROL SYNTHESIS POLYKETIDE SYNTHASE TYPE I PKS1-RELATED"/>
    <property type="match status" value="1"/>
</dbReference>
<dbReference type="SUPFAM" id="SSF47336">
    <property type="entry name" value="ACP-like"/>
    <property type="match status" value="4"/>
</dbReference>
<dbReference type="InterPro" id="IPR001227">
    <property type="entry name" value="Ac_transferase_dom_sf"/>
</dbReference>
<dbReference type="SUPFAM" id="SSF52151">
    <property type="entry name" value="FabD/lysophospholipase-like"/>
    <property type="match status" value="4"/>
</dbReference>
<comment type="cofactor">
    <cofactor evidence="1">
        <name>pantetheine 4'-phosphate</name>
        <dbReference type="ChEBI" id="CHEBI:47942"/>
    </cofactor>
</comment>
<keyword evidence="2" id="KW-0596">Phosphopantetheine</keyword>
<dbReference type="PANTHER" id="PTHR43775">
    <property type="entry name" value="FATTY ACID SYNTHASE"/>
    <property type="match status" value="1"/>
</dbReference>